<comment type="caution">
    <text evidence="2">The sequence shown here is derived from an EMBL/GenBank/DDBJ whole genome shotgun (WGS) entry which is preliminary data.</text>
</comment>
<proteinExistence type="predicted"/>
<evidence type="ECO:0000256" key="1">
    <source>
        <dbReference type="SAM" id="Phobius"/>
    </source>
</evidence>
<keyword evidence="3" id="KW-1185">Reference proteome</keyword>
<sequence length="148" mass="15802">MPDKNIIQDERAAIGLPIRMVVLTIIGMIGFAVIVSAIVNAPTAPRPMYATSNVTSITLPEESGNTGLLEITVSNFDGEPISRCNVVLRDPSGTVAAGGLTDSSGQVQMQLMNISLPIGKREGYITIKTMADGYLENNDEHFVKVIRG</sequence>
<accession>A0A099T206</accession>
<protein>
    <recommendedName>
        <fullName evidence="4">Carboxypeptidase regulatory-like domain-containing protein</fullName>
    </recommendedName>
</protein>
<dbReference type="RefSeq" id="WP_048193388.1">
    <property type="nucleotide sequence ID" value="NZ_CAAGSM010000002.1"/>
</dbReference>
<dbReference type="Proteomes" id="UP000029859">
    <property type="component" value="Unassembled WGS sequence"/>
</dbReference>
<keyword evidence="1" id="KW-0812">Transmembrane</keyword>
<name>A0A099T206_METMT</name>
<keyword evidence="1" id="KW-1133">Transmembrane helix</keyword>
<feature type="transmembrane region" description="Helical" evidence="1">
    <location>
        <begin position="20"/>
        <end position="39"/>
    </location>
</feature>
<evidence type="ECO:0008006" key="4">
    <source>
        <dbReference type="Google" id="ProtNLM"/>
    </source>
</evidence>
<dbReference type="OrthoDB" id="136107at2157"/>
<reference evidence="2 3" key="1">
    <citation type="submission" date="2014-09" db="EMBL/GenBank/DDBJ databases">
        <title>Draft genome sequence of an obligately methylotrophic methanogen, Methanococcoides methylutens, isolated from marine sediment.</title>
        <authorList>
            <person name="Guan Y."/>
            <person name="Ngugi D.K."/>
            <person name="Blom J."/>
            <person name="Ali S."/>
            <person name="Ferry J.G."/>
            <person name="Stingl U."/>
        </authorList>
    </citation>
    <scope>NUCLEOTIDE SEQUENCE [LARGE SCALE GENOMIC DNA]</scope>
    <source>
        <strain evidence="2 3">DSM 2657</strain>
    </source>
</reference>
<dbReference type="AlphaFoldDB" id="A0A099T206"/>
<keyword evidence="1" id="KW-0472">Membrane</keyword>
<evidence type="ECO:0000313" key="3">
    <source>
        <dbReference type="Proteomes" id="UP000029859"/>
    </source>
</evidence>
<dbReference type="EMBL" id="JRHO01000009">
    <property type="protein sequence ID" value="KGK98954.1"/>
    <property type="molecule type" value="Genomic_DNA"/>
</dbReference>
<organism evidence="2 3">
    <name type="scientific">Methanococcoides methylutens</name>
    <dbReference type="NCBI Taxonomy" id="2226"/>
    <lineage>
        <taxon>Archaea</taxon>
        <taxon>Methanobacteriati</taxon>
        <taxon>Methanobacteriota</taxon>
        <taxon>Stenosarchaea group</taxon>
        <taxon>Methanomicrobia</taxon>
        <taxon>Methanosarcinales</taxon>
        <taxon>Methanosarcinaceae</taxon>
        <taxon>Methanococcoides</taxon>
    </lineage>
</organism>
<gene>
    <name evidence="2" type="ORF">LI82_02610</name>
</gene>
<evidence type="ECO:0000313" key="2">
    <source>
        <dbReference type="EMBL" id="KGK98954.1"/>
    </source>
</evidence>